<keyword evidence="3" id="KW-1185">Reference proteome</keyword>
<gene>
    <name evidence="2" type="ORF">SAMN02745248_02165</name>
</gene>
<evidence type="ECO:0000313" key="3">
    <source>
        <dbReference type="Proteomes" id="UP000183952"/>
    </source>
</evidence>
<evidence type="ECO:0000259" key="1">
    <source>
        <dbReference type="Pfam" id="PF09820"/>
    </source>
</evidence>
<dbReference type="EMBL" id="FRAD01000019">
    <property type="protein sequence ID" value="SHK25446.1"/>
    <property type="molecule type" value="Genomic_DNA"/>
</dbReference>
<reference evidence="2 3" key="1">
    <citation type="submission" date="2016-11" db="EMBL/GenBank/DDBJ databases">
        <authorList>
            <person name="Jaros S."/>
            <person name="Januszkiewicz K."/>
            <person name="Wedrychowicz H."/>
        </authorList>
    </citation>
    <scope>NUCLEOTIDE SEQUENCE [LARGE SCALE GENOMIC DNA]</scope>
    <source>
        <strain evidence="2 3">DSM 3090</strain>
    </source>
</reference>
<proteinExistence type="predicted"/>
<name>A0A1M6QZ64_9CLOT</name>
<dbReference type="InterPro" id="IPR018631">
    <property type="entry name" value="AAA-ATPase-like_dom"/>
</dbReference>
<dbReference type="InterPro" id="IPR012547">
    <property type="entry name" value="PDDEXK_9"/>
</dbReference>
<protein>
    <submittedName>
        <fullName evidence="2">PD-(D/E)XK nuclease superfamily protein</fullName>
    </submittedName>
</protein>
<accession>A0A1M6QZ64</accession>
<dbReference type="AlphaFoldDB" id="A0A1M6QZ64"/>
<feature type="domain" description="AAA-ATPase-like" evidence="1">
    <location>
        <begin position="5"/>
        <end position="224"/>
    </location>
</feature>
<organism evidence="2 3">
    <name type="scientific">Hathewaya proteolytica DSM 3090</name>
    <dbReference type="NCBI Taxonomy" id="1121331"/>
    <lineage>
        <taxon>Bacteria</taxon>
        <taxon>Bacillati</taxon>
        <taxon>Bacillota</taxon>
        <taxon>Clostridia</taxon>
        <taxon>Eubacteriales</taxon>
        <taxon>Clostridiaceae</taxon>
        <taxon>Hathewaya</taxon>
    </lineage>
</organism>
<dbReference type="Pfam" id="PF08011">
    <property type="entry name" value="PDDEXK_9"/>
    <property type="match status" value="1"/>
</dbReference>
<dbReference type="OrthoDB" id="1050390at2"/>
<dbReference type="Pfam" id="PF09820">
    <property type="entry name" value="AAA-ATPase_like"/>
    <property type="match status" value="1"/>
</dbReference>
<dbReference type="RefSeq" id="WP_072904095.1">
    <property type="nucleotide sequence ID" value="NZ_FRAD01000019.1"/>
</dbReference>
<dbReference type="STRING" id="1121331.SAMN02745248_02165"/>
<dbReference type="PANTHER" id="PTHR34825">
    <property type="entry name" value="CONSERVED PROTEIN, WITH A WEAK D-GALACTARATE DEHYDRATASE/ALTRONATE HYDROLASE DOMAIN"/>
    <property type="match status" value="1"/>
</dbReference>
<evidence type="ECO:0000313" key="2">
    <source>
        <dbReference type="EMBL" id="SHK25446.1"/>
    </source>
</evidence>
<dbReference type="PANTHER" id="PTHR34825:SF2">
    <property type="entry name" value="AAA-ATPASE-LIKE DOMAIN-CONTAINING PROTEIN"/>
    <property type="match status" value="1"/>
</dbReference>
<sequence>MKKIPYGISNFQTIREQNYLYIDKTKYIEILENEPPYQFFIRPRKFGKSLFLSMLENYYDINKSHKFQELFQNLYIGESPTEKRNSYLIFYINFSNLVVSNGKERFVESFDQCVLSAAKEFLNKYDKYLRKEDILGDSVGAEIVVNKIIALTNNSNQKMFIIIDEYDNFANDLISCGNKNLYYDVISSEGYVRTFYKTIKTGTAFCVDRIFITGVSPIMLDDLTSGFNVTINLTLENNLNEMLGFNEDEVKNILKEFEIEKNFDLETVLKDMQQYYNGYLFSKNGENRVYNPNLTLYFIQSIIKNKVYPENILDLNIKTDYKKLENMAFNFKDEETVKQLISEEIINTKLVEKFNLEYMYDKKENFISLLYYMGMLTIESTYFDKCIMKIPNYSVKTVYWEYFIEKIYEKMNVTLEDVQLLDSVHYMASKGEVSFLIDYLRKFISILSNRDLMQFNEKNVKMILISLFINGIYLVNSEFEVEEGYVDIFLSANKAYDKYINYEWIIELKYVKESDKNKIEDVKKQGVEQLKRYRSSSRLRNISHKEKKYLLIVVEGKKNVEYVEVY</sequence>
<dbReference type="Proteomes" id="UP000183952">
    <property type="component" value="Unassembled WGS sequence"/>
</dbReference>